<dbReference type="GO" id="GO:0004175">
    <property type="term" value="F:endopeptidase activity"/>
    <property type="evidence" value="ECO:0007669"/>
    <property type="project" value="UniProtKB-ARBA"/>
</dbReference>
<dbReference type="OrthoDB" id="7171777at2"/>
<evidence type="ECO:0000313" key="4">
    <source>
        <dbReference type="Proteomes" id="UP000198994"/>
    </source>
</evidence>
<dbReference type="GO" id="GO:0080120">
    <property type="term" value="P:CAAX-box protein maturation"/>
    <property type="evidence" value="ECO:0007669"/>
    <property type="project" value="UniProtKB-ARBA"/>
</dbReference>
<keyword evidence="1" id="KW-0812">Transmembrane</keyword>
<name>A0A1G7E2D5_9RHOB</name>
<organism evidence="3 4">
    <name type="scientific">Salipiger thiooxidans</name>
    <dbReference type="NCBI Taxonomy" id="282683"/>
    <lineage>
        <taxon>Bacteria</taxon>
        <taxon>Pseudomonadati</taxon>
        <taxon>Pseudomonadota</taxon>
        <taxon>Alphaproteobacteria</taxon>
        <taxon>Rhodobacterales</taxon>
        <taxon>Roseobacteraceae</taxon>
        <taxon>Salipiger</taxon>
    </lineage>
</organism>
<proteinExistence type="predicted"/>
<dbReference type="AlphaFoldDB" id="A0A1G7E2D5"/>
<sequence length="295" mass="31394">MPYRPFALMTAAAGRTELWRLVLGIVLVLVVTFGLQQAFMALSAALLPEDAYWSMVAQMRAGDTPLGMLVLLLNMGAMGVAALFAAQLMHRRRAVSLLGPWTLFVPQFLRCLVAVGAVTLAALAMPPWPMAGEMTLAMPAGRWLALLPVTLLALLVQTGSEELLFRGYLQSQLGARMAHPAAWLVLPSALFALGHWSPDMYGENALLVALWAFGFGVAAADLTARTGTLGPALAMHLVNNVVAIALMSPQGVMSGLALYLLPFGPGDEAAMRALLPLDLAGILLSWLAARLALRV</sequence>
<feature type="transmembrane region" description="Helical" evidence="1">
    <location>
        <begin position="181"/>
        <end position="198"/>
    </location>
</feature>
<feature type="transmembrane region" description="Helical" evidence="1">
    <location>
        <begin position="140"/>
        <end position="160"/>
    </location>
</feature>
<dbReference type="STRING" id="282683.SAMN04488105_10572"/>
<reference evidence="4" key="1">
    <citation type="submission" date="2016-10" db="EMBL/GenBank/DDBJ databases">
        <authorList>
            <person name="Varghese N."/>
            <person name="Submissions S."/>
        </authorList>
    </citation>
    <scope>NUCLEOTIDE SEQUENCE [LARGE SCALE GENOMIC DNA]</scope>
    <source>
        <strain evidence="4">DSM 10146</strain>
    </source>
</reference>
<evidence type="ECO:0000256" key="1">
    <source>
        <dbReference type="SAM" id="Phobius"/>
    </source>
</evidence>
<keyword evidence="4" id="KW-1185">Reference proteome</keyword>
<dbReference type="Proteomes" id="UP000198994">
    <property type="component" value="Unassembled WGS sequence"/>
</dbReference>
<dbReference type="PANTHER" id="PTHR36435">
    <property type="entry name" value="SLR1288 PROTEIN"/>
    <property type="match status" value="1"/>
</dbReference>
<feature type="domain" description="CAAX prenyl protease 2/Lysostaphin resistance protein A-like" evidence="2">
    <location>
        <begin position="145"/>
        <end position="242"/>
    </location>
</feature>
<gene>
    <name evidence="3" type="ORF">SAMN04488105_10572</name>
</gene>
<accession>A0A1G7E2D5</accession>
<protein>
    <recommendedName>
        <fullName evidence="2">CAAX prenyl protease 2/Lysostaphin resistance protein A-like domain-containing protein</fullName>
    </recommendedName>
</protein>
<evidence type="ECO:0000313" key="3">
    <source>
        <dbReference type="EMBL" id="SDE57670.1"/>
    </source>
</evidence>
<feature type="transmembrane region" description="Helical" evidence="1">
    <location>
        <begin position="204"/>
        <end position="224"/>
    </location>
</feature>
<feature type="transmembrane region" description="Helical" evidence="1">
    <location>
        <begin position="21"/>
        <end position="46"/>
    </location>
</feature>
<keyword evidence="1" id="KW-1133">Transmembrane helix</keyword>
<dbReference type="InterPro" id="IPR052710">
    <property type="entry name" value="CAAX_protease"/>
</dbReference>
<feature type="transmembrane region" description="Helical" evidence="1">
    <location>
        <begin position="236"/>
        <end position="261"/>
    </location>
</feature>
<feature type="transmembrane region" description="Helical" evidence="1">
    <location>
        <begin position="107"/>
        <end position="128"/>
    </location>
</feature>
<feature type="transmembrane region" description="Helical" evidence="1">
    <location>
        <begin position="66"/>
        <end position="86"/>
    </location>
</feature>
<dbReference type="RefSeq" id="WP_089957925.1">
    <property type="nucleotide sequence ID" value="NZ_FNAV01000005.1"/>
</dbReference>
<dbReference type="EMBL" id="FNAV01000005">
    <property type="protein sequence ID" value="SDE57670.1"/>
    <property type="molecule type" value="Genomic_DNA"/>
</dbReference>
<dbReference type="PANTHER" id="PTHR36435:SF1">
    <property type="entry name" value="CAAX AMINO TERMINAL PROTEASE FAMILY PROTEIN"/>
    <property type="match status" value="1"/>
</dbReference>
<dbReference type="Pfam" id="PF02517">
    <property type="entry name" value="Rce1-like"/>
    <property type="match status" value="1"/>
</dbReference>
<keyword evidence="1" id="KW-0472">Membrane</keyword>
<feature type="transmembrane region" description="Helical" evidence="1">
    <location>
        <begin position="273"/>
        <end position="293"/>
    </location>
</feature>
<dbReference type="InterPro" id="IPR003675">
    <property type="entry name" value="Rce1/LyrA-like_dom"/>
</dbReference>
<evidence type="ECO:0000259" key="2">
    <source>
        <dbReference type="Pfam" id="PF02517"/>
    </source>
</evidence>